<reference evidence="1 3" key="1">
    <citation type="journal article" date="2014" name="BMC Genomics">
        <title>Genome sequence of Anopheles sinensis provides insight into genetics basis of mosquito competence for malaria parasites.</title>
        <authorList>
            <person name="Zhou D."/>
            <person name="Zhang D."/>
            <person name="Ding G."/>
            <person name="Shi L."/>
            <person name="Hou Q."/>
            <person name="Ye Y."/>
            <person name="Xu Y."/>
            <person name="Zhou H."/>
            <person name="Xiong C."/>
            <person name="Li S."/>
            <person name="Yu J."/>
            <person name="Hong S."/>
            <person name="Yu X."/>
            <person name="Zou P."/>
            <person name="Chen C."/>
            <person name="Chang X."/>
            <person name="Wang W."/>
            <person name="Lv Y."/>
            <person name="Sun Y."/>
            <person name="Ma L."/>
            <person name="Shen B."/>
            <person name="Zhu C."/>
        </authorList>
    </citation>
    <scope>NUCLEOTIDE SEQUENCE [LARGE SCALE GENOMIC DNA]</scope>
</reference>
<evidence type="ECO:0000313" key="1">
    <source>
        <dbReference type="EMBL" id="KFB43147.1"/>
    </source>
</evidence>
<dbReference type="Proteomes" id="UP000030765">
    <property type="component" value="Unassembled WGS sequence"/>
</dbReference>
<evidence type="ECO:0000313" key="2">
    <source>
        <dbReference type="EnsemblMetazoa" id="ASIC010919-PA"/>
    </source>
</evidence>
<dbReference type="EMBL" id="KE525234">
    <property type="protein sequence ID" value="KFB43147.1"/>
    <property type="molecule type" value="Genomic_DNA"/>
</dbReference>
<protein>
    <submittedName>
        <fullName evidence="1 2">GmCK3p, putative</fullName>
    </submittedName>
</protein>
<dbReference type="VEuPathDB" id="VectorBase:ASIC010919"/>
<dbReference type="EMBL" id="ATLV01018490">
    <property type="status" value="NOT_ANNOTATED_CDS"/>
    <property type="molecule type" value="Genomic_DNA"/>
</dbReference>
<organism evidence="1">
    <name type="scientific">Anopheles sinensis</name>
    <name type="common">Mosquito</name>
    <dbReference type="NCBI Taxonomy" id="74873"/>
    <lineage>
        <taxon>Eukaryota</taxon>
        <taxon>Metazoa</taxon>
        <taxon>Ecdysozoa</taxon>
        <taxon>Arthropoda</taxon>
        <taxon>Hexapoda</taxon>
        <taxon>Insecta</taxon>
        <taxon>Pterygota</taxon>
        <taxon>Neoptera</taxon>
        <taxon>Endopterygota</taxon>
        <taxon>Diptera</taxon>
        <taxon>Nematocera</taxon>
        <taxon>Culicoidea</taxon>
        <taxon>Culicidae</taxon>
        <taxon>Anophelinae</taxon>
        <taxon>Anopheles</taxon>
    </lineage>
</organism>
<dbReference type="EnsemblMetazoa" id="ASIC010919-RA">
    <property type="protein sequence ID" value="ASIC010919-PA"/>
    <property type="gene ID" value="ASIC010919"/>
</dbReference>
<evidence type="ECO:0000313" key="3">
    <source>
        <dbReference type="Proteomes" id="UP000030765"/>
    </source>
</evidence>
<reference evidence="2" key="2">
    <citation type="submission" date="2020-05" db="UniProtKB">
        <authorList>
            <consortium name="EnsemblMetazoa"/>
        </authorList>
    </citation>
    <scope>IDENTIFICATION</scope>
</reference>
<accession>A0A084VYV3</accession>
<name>A0A084VYV3_ANOSI</name>
<gene>
    <name evidence="1" type="ORF">ZHAS_00010919</name>
</gene>
<keyword evidence="3" id="KW-1185">Reference proteome</keyword>
<proteinExistence type="predicted"/>
<dbReference type="AlphaFoldDB" id="A0A084VYV3"/>
<sequence length="151" mass="16510">MCSGAEHKRLINIIAPWCYFPNGAQRNELFIREWIFYVPKNARGHVSRGSGVRECGPPGNGTVGLPHVKHEEADQVEATGSEGRQSLLSALRYPRAEKCPGSAFQDKPGNGCGFSLAWLDTRRFAGDGKFRLPDGCRVPVAYFGLSVTLSS</sequence>